<reference evidence="1" key="1">
    <citation type="submission" date="2020-03" db="EMBL/GenBank/DDBJ databases">
        <authorList>
            <person name="Weist P."/>
        </authorList>
    </citation>
    <scope>NUCLEOTIDE SEQUENCE</scope>
</reference>
<name>A0A9N7V280_PLEPL</name>
<proteinExistence type="predicted"/>
<organism evidence="1 2">
    <name type="scientific">Pleuronectes platessa</name>
    <name type="common">European plaice</name>
    <dbReference type="NCBI Taxonomy" id="8262"/>
    <lineage>
        <taxon>Eukaryota</taxon>
        <taxon>Metazoa</taxon>
        <taxon>Chordata</taxon>
        <taxon>Craniata</taxon>
        <taxon>Vertebrata</taxon>
        <taxon>Euteleostomi</taxon>
        <taxon>Actinopterygii</taxon>
        <taxon>Neopterygii</taxon>
        <taxon>Teleostei</taxon>
        <taxon>Neoteleostei</taxon>
        <taxon>Acanthomorphata</taxon>
        <taxon>Carangaria</taxon>
        <taxon>Pleuronectiformes</taxon>
        <taxon>Pleuronectoidei</taxon>
        <taxon>Pleuronectidae</taxon>
        <taxon>Pleuronectes</taxon>
    </lineage>
</organism>
<gene>
    <name evidence="1" type="ORF">PLEPLA_LOCUS28572</name>
</gene>
<protein>
    <submittedName>
        <fullName evidence="1">Uncharacterized protein</fullName>
    </submittedName>
</protein>
<evidence type="ECO:0000313" key="1">
    <source>
        <dbReference type="EMBL" id="CAB1440781.1"/>
    </source>
</evidence>
<accession>A0A9N7V280</accession>
<keyword evidence="2" id="KW-1185">Reference proteome</keyword>
<dbReference type="AlphaFoldDB" id="A0A9N7V280"/>
<dbReference type="EMBL" id="CADEAL010002513">
    <property type="protein sequence ID" value="CAB1440781.1"/>
    <property type="molecule type" value="Genomic_DNA"/>
</dbReference>
<dbReference type="Proteomes" id="UP001153269">
    <property type="component" value="Unassembled WGS sequence"/>
</dbReference>
<comment type="caution">
    <text evidence="1">The sequence shown here is derived from an EMBL/GenBank/DDBJ whole genome shotgun (WGS) entry which is preliminary data.</text>
</comment>
<evidence type="ECO:0000313" key="2">
    <source>
        <dbReference type="Proteomes" id="UP001153269"/>
    </source>
</evidence>
<sequence length="117" mass="12843">MASSSCMCTWVYIHFLPLPSPDSKNKNRNVSFDFLGGIWLTNQPVAVRVAGSPAAVVLGCGGCGEIILGTAEWSRHQTHREEWITPTGRDSDKLEGWGLGALAQIRVLEKEQGYRRG</sequence>